<keyword evidence="1 4" id="KW-0808">Transferase</keyword>
<dbReference type="GO" id="GO:0009086">
    <property type="term" value="P:methionine biosynthetic process"/>
    <property type="evidence" value="ECO:0007669"/>
    <property type="project" value="TreeGrafter"/>
</dbReference>
<protein>
    <submittedName>
        <fullName evidence="4">Homoserine O-acetyltransferase</fullName>
    </submittedName>
</protein>
<dbReference type="GO" id="GO:0009092">
    <property type="term" value="P:homoserine metabolic process"/>
    <property type="evidence" value="ECO:0007669"/>
    <property type="project" value="TreeGrafter"/>
</dbReference>
<dbReference type="AlphaFoldDB" id="A0A5M4B6C3"/>
<dbReference type="Pfam" id="PF00561">
    <property type="entry name" value="Abhydrolase_1"/>
    <property type="match status" value="1"/>
</dbReference>
<evidence type="ECO:0000259" key="3">
    <source>
        <dbReference type="Pfam" id="PF00561"/>
    </source>
</evidence>
<evidence type="ECO:0000256" key="2">
    <source>
        <dbReference type="PIRSR" id="PIRSR000443-1"/>
    </source>
</evidence>
<sequence>MILSIDFYNFNLSIFPIVNLKPYIEILNFETFSGRKYPKLPLQYQVFGPELGTVPLVVINHALTGNSQVTGENGWWNEAVGVGKPIDTERYTVLTFDIPGNGYQNTFRIENPKEWVARDVARLFLMGLSYLGVEKGFALVGNSVGGGIAWEMVALAPDLFQHFIAVATDWKSSDWIIANSLIQEQILENSSNPLHDARMHAMLCYRSPKSFKIKFERSINTDKAPLHNVETWLFHHGDKLEKRFSLTAYRLMNQLVKSIDVSQGRTSFESAMSEVKTQIHIIGTNSDLYFVPEENRETYHILQQMGKKVTYHEIDSVHGHDAFLIEYQQLDSILREII</sequence>
<reference evidence="5" key="1">
    <citation type="journal article" date="2020" name="Int. J. Syst. Evol. Microbiol.">
        <title>Capnocytophaga felis sp. nov. isolated from the feline oral cavity.</title>
        <authorList>
            <person name="Suzuki M."/>
            <person name="Umeda K."/>
            <person name="Kimura M."/>
            <person name="Imaoka K."/>
            <person name="Morikawa S."/>
            <person name="Maeda K."/>
        </authorList>
    </citation>
    <scope>NUCLEOTIDE SEQUENCE [LARGE SCALE GENOMIC DNA]</scope>
    <source>
        <strain evidence="5">KC07070</strain>
    </source>
</reference>
<proteinExistence type="predicted"/>
<dbReference type="PANTHER" id="PTHR32268">
    <property type="entry name" value="HOMOSERINE O-ACETYLTRANSFERASE"/>
    <property type="match status" value="1"/>
</dbReference>
<organism evidence="4 5">
    <name type="scientific">Capnocytophaga felis</name>
    <dbReference type="NCBI Taxonomy" id="2267611"/>
    <lineage>
        <taxon>Bacteria</taxon>
        <taxon>Pseudomonadati</taxon>
        <taxon>Bacteroidota</taxon>
        <taxon>Flavobacteriia</taxon>
        <taxon>Flavobacteriales</taxon>
        <taxon>Flavobacteriaceae</taxon>
        <taxon>Capnocytophaga</taxon>
    </lineage>
</organism>
<dbReference type="PIRSF" id="PIRSF000443">
    <property type="entry name" value="Homoser_Ac_trans"/>
    <property type="match status" value="1"/>
</dbReference>
<dbReference type="EMBL" id="BLBC01000005">
    <property type="protein sequence ID" value="GET45068.1"/>
    <property type="molecule type" value="Genomic_DNA"/>
</dbReference>
<dbReference type="InterPro" id="IPR000073">
    <property type="entry name" value="AB_hydrolase_1"/>
</dbReference>
<name>A0A5M4B6C3_9FLAO</name>
<dbReference type="GO" id="GO:0004414">
    <property type="term" value="F:homoserine O-acetyltransferase activity"/>
    <property type="evidence" value="ECO:0007669"/>
    <property type="project" value="TreeGrafter"/>
</dbReference>
<feature type="active site" evidence="2">
    <location>
        <position position="320"/>
    </location>
</feature>
<feature type="active site" description="Nucleophile" evidence="2">
    <location>
        <position position="143"/>
    </location>
</feature>
<evidence type="ECO:0000313" key="5">
    <source>
        <dbReference type="Proteomes" id="UP000398217"/>
    </source>
</evidence>
<comment type="caution">
    <text evidence="4">The sequence shown here is derived from an EMBL/GenBank/DDBJ whole genome shotgun (WGS) entry which is preliminary data.</text>
</comment>
<gene>
    <name evidence="4" type="primary">metX</name>
    <name evidence="4" type="ORF">RCZ01_03700</name>
</gene>
<dbReference type="SUPFAM" id="SSF53474">
    <property type="entry name" value="alpha/beta-Hydrolases"/>
    <property type="match status" value="1"/>
</dbReference>
<dbReference type="InterPro" id="IPR008220">
    <property type="entry name" value="HAT_MetX-like"/>
</dbReference>
<dbReference type="Proteomes" id="UP000398217">
    <property type="component" value="Unassembled WGS sequence"/>
</dbReference>
<dbReference type="PANTHER" id="PTHR32268:SF11">
    <property type="entry name" value="HOMOSERINE O-ACETYLTRANSFERASE"/>
    <property type="match status" value="1"/>
</dbReference>
<accession>A0A5M4B6C3</accession>
<feature type="domain" description="AB hydrolase-1" evidence="3">
    <location>
        <begin position="55"/>
        <end position="173"/>
    </location>
</feature>
<keyword evidence="5" id="KW-1185">Reference proteome</keyword>
<feature type="active site" evidence="2">
    <location>
        <position position="287"/>
    </location>
</feature>
<evidence type="ECO:0000256" key="1">
    <source>
        <dbReference type="ARBA" id="ARBA00022679"/>
    </source>
</evidence>
<dbReference type="InterPro" id="IPR029058">
    <property type="entry name" value="AB_hydrolase_fold"/>
</dbReference>
<dbReference type="Gene3D" id="3.40.50.1820">
    <property type="entry name" value="alpha/beta hydrolase"/>
    <property type="match status" value="1"/>
</dbReference>
<evidence type="ECO:0000313" key="4">
    <source>
        <dbReference type="EMBL" id="GET45068.1"/>
    </source>
</evidence>